<evidence type="ECO:0000313" key="2">
    <source>
        <dbReference type="Proteomes" id="UP001597417"/>
    </source>
</evidence>
<reference evidence="2" key="1">
    <citation type="journal article" date="2019" name="Int. J. Syst. Evol. Microbiol.">
        <title>The Global Catalogue of Microorganisms (GCM) 10K type strain sequencing project: providing services to taxonomists for standard genome sequencing and annotation.</title>
        <authorList>
            <consortium name="The Broad Institute Genomics Platform"/>
            <consortium name="The Broad Institute Genome Sequencing Center for Infectious Disease"/>
            <person name="Wu L."/>
            <person name="Ma J."/>
        </authorList>
    </citation>
    <scope>NUCLEOTIDE SEQUENCE [LARGE SCALE GENOMIC DNA]</scope>
    <source>
        <strain evidence="2">CGMCC 4.7645</strain>
    </source>
</reference>
<dbReference type="RefSeq" id="WP_378265121.1">
    <property type="nucleotide sequence ID" value="NZ_JBHUKR010000007.1"/>
</dbReference>
<dbReference type="Proteomes" id="UP001597417">
    <property type="component" value="Unassembled WGS sequence"/>
</dbReference>
<name>A0ABW5FRV0_9PSEU</name>
<accession>A0ABW5FRV0</accession>
<keyword evidence="2" id="KW-1185">Reference proteome</keyword>
<dbReference type="Pfam" id="PF05973">
    <property type="entry name" value="Gp49"/>
    <property type="match status" value="1"/>
</dbReference>
<dbReference type="EMBL" id="JBHUKR010000007">
    <property type="protein sequence ID" value="MFD2417395.1"/>
    <property type="molecule type" value="Genomic_DNA"/>
</dbReference>
<organism evidence="1 2">
    <name type="scientific">Amycolatopsis pigmentata</name>
    <dbReference type="NCBI Taxonomy" id="450801"/>
    <lineage>
        <taxon>Bacteria</taxon>
        <taxon>Bacillati</taxon>
        <taxon>Actinomycetota</taxon>
        <taxon>Actinomycetes</taxon>
        <taxon>Pseudonocardiales</taxon>
        <taxon>Pseudonocardiaceae</taxon>
        <taxon>Amycolatopsis</taxon>
    </lineage>
</organism>
<sequence>MRILFIFDPWRNVVLLVAGDKSGQWNSWYRRSIPVAEENLRAVPEHGTDITTATLARYASALGGHLYLGIRVGDESRELEVA</sequence>
<proteinExistence type="predicted"/>
<comment type="caution">
    <text evidence="1">The sequence shown here is derived from an EMBL/GenBank/DDBJ whole genome shotgun (WGS) entry which is preliminary data.</text>
</comment>
<gene>
    <name evidence="1" type="ORF">ACFSXZ_13780</name>
</gene>
<dbReference type="InterPro" id="IPR009241">
    <property type="entry name" value="HigB-like"/>
</dbReference>
<protein>
    <submittedName>
        <fullName evidence="1">Type II toxin-antitoxin system RelE/ParE family toxin</fullName>
    </submittedName>
</protein>
<evidence type="ECO:0000313" key="1">
    <source>
        <dbReference type="EMBL" id="MFD2417395.1"/>
    </source>
</evidence>